<feature type="transmembrane region" description="Helical" evidence="1">
    <location>
        <begin position="96"/>
        <end position="114"/>
    </location>
</feature>
<dbReference type="Proteomes" id="UP001597374">
    <property type="component" value="Unassembled WGS sequence"/>
</dbReference>
<evidence type="ECO:0000313" key="2">
    <source>
        <dbReference type="EMBL" id="MFD2247347.1"/>
    </source>
</evidence>
<feature type="transmembrane region" description="Helical" evidence="1">
    <location>
        <begin position="12"/>
        <end position="34"/>
    </location>
</feature>
<dbReference type="EMBL" id="JBHUIM010000002">
    <property type="protein sequence ID" value="MFD2247347.1"/>
    <property type="molecule type" value="Genomic_DNA"/>
</dbReference>
<protein>
    <recommendedName>
        <fullName evidence="4">DUF4345 domain-containing protein</fullName>
    </recommendedName>
</protein>
<keyword evidence="1" id="KW-0472">Membrane</keyword>
<accession>A0ABW5CY50</accession>
<evidence type="ECO:0000256" key="1">
    <source>
        <dbReference type="SAM" id="Phobius"/>
    </source>
</evidence>
<feature type="transmembrane region" description="Helical" evidence="1">
    <location>
        <begin position="40"/>
        <end position="59"/>
    </location>
</feature>
<name>A0ABW5CY50_9BACT</name>
<reference evidence="3" key="1">
    <citation type="journal article" date="2019" name="Int. J. Syst. Evol. Microbiol.">
        <title>The Global Catalogue of Microorganisms (GCM) 10K type strain sequencing project: providing services to taxonomists for standard genome sequencing and annotation.</title>
        <authorList>
            <consortium name="The Broad Institute Genomics Platform"/>
            <consortium name="The Broad Institute Genome Sequencing Center for Infectious Disease"/>
            <person name="Wu L."/>
            <person name="Ma J."/>
        </authorList>
    </citation>
    <scope>NUCLEOTIDE SEQUENCE [LARGE SCALE GENOMIC DNA]</scope>
    <source>
        <strain evidence="3">CGMCC 4.1782</strain>
    </source>
</reference>
<keyword evidence="1" id="KW-0812">Transmembrane</keyword>
<sequence>MIRVTFVAILQGIYWAVTGIWPLLHMPSFLWVTGPKNDLWLVRTVAVLILAIGLILLAAGFRKRVTEEIKWLGILSAAGLILIDVYYSLADVISNIYLLDAVGEFILIVLWLLAGRKGMAIVKEAEH</sequence>
<keyword evidence="3" id="KW-1185">Reference proteome</keyword>
<evidence type="ECO:0000313" key="3">
    <source>
        <dbReference type="Proteomes" id="UP001597374"/>
    </source>
</evidence>
<comment type="caution">
    <text evidence="2">The sequence shown here is derived from an EMBL/GenBank/DDBJ whole genome shotgun (WGS) entry which is preliminary data.</text>
</comment>
<proteinExistence type="predicted"/>
<gene>
    <name evidence="2" type="ORF">ACFSKP_13860</name>
</gene>
<evidence type="ECO:0008006" key="4">
    <source>
        <dbReference type="Google" id="ProtNLM"/>
    </source>
</evidence>
<organism evidence="2 3">
    <name type="scientific">Pontibacter ruber</name>
    <dbReference type="NCBI Taxonomy" id="1343895"/>
    <lineage>
        <taxon>Bacteria</taxon>
        <taxon>Pseudomonadati</taxon>
        <taxon>Bacteroidota</taxon>
        <taxon>Cytophagia</taxon>
        <taxon>Cytophagales</taxon>
        <taxon>Hymenobacteraceae</taxon>
        <taxon>Pontibacter</taxon>
    </lineage>
</organism>
<dbReference type="RefSeq" id="WP_250430279.1">
    <property type="nucleotide sequence ID" value="NZ_JALPRR010000003.1"/>
</dbReference>
<keyword evidence="1" id="KW-1133">Transmembrane helix</keyword>
<feature type="transmembrane region" description="Helical" evidence="1">
    <location>
        <begin position="71"/>
        <end position="90"/>
    </location>
</feature>